<keyword evidence="1" id="KW-0378">Hydrolase</keyword>
<gene>
    <name evidence="1" type="primary">hutG</name>
    <name evidence="1" type="ORF">FE839_02255</name>
</gene>
<name>A0A5R9LN53_9ENTR</name>
<dbReference type="InterPro" id="IPR010247">
    <property type="entry name" value="HutG_amidohyd"/>
</dbReference>
<proteinExistence type="predicted"/>
<protein>
    <submittedName>
        <fullName evidence="1">N-formylglutamate deformylase</fullName>
        <ecNumber evidence="1">3.5.1.68</ecNumber>
    </submittedName>
</protein>
<organism evidence="1 2">
    <name type="scientific">Klebsiella indica</name>
    <dbReference type="NCBI Taxonomy" id="2582917"/>
    <lineage>
        <taxon>Bacteria</taxon>
        <taxon>Pseudomonadati</taxon>
        <taxon>Pseudomonadota</taxon>
        <taxon>Gammaproteobacteria</taxon>
        <taxon>Enterobacterales</taxon>
        <taxon>Enterobacteriaceae</taxon>
        <taxon>Klebsiella/Raoultella group</taxon>
        <taxon>Klebsiella</taxon>
    </lineage>
</organism>
<reference evidence="1 2" key="1">
    <citation type="submission" date="2019-05" db="EMBL/GenBank/DDBJ databases">
        <title>Genome sequence of Klebsiella sp strain TOUT106.</title>
        <authorList>
            <person name="Rahi P."/>
            <person name="Chaudhari D."/>
        </authorList>
    </citation>
    <scope>NUCLEOTIDE SEQUENCE [LARGE SCALE GENOMIC DNA]</scope>
    <source>
        <strain evidence="1 2">TOUT106</strain>
    </source>
</reference>
<evidence type="ECO:0000313" key="2">
    <source>
        <dbReference type="Proteomes" id="UP000307430"/>
    </source>
</evidence>
<dbReference type="GO" id="GO:0050129">
    <property type="term" value="F:N-formylglutamate deformylase activity"/>
    <property type="evidence" value="ECO:0007669"/>
    <property type="project" value="UniProtKB-EC"/>
</dbReference>
<dbReference type="InterPro" id="IPR007709">
    <property type="entry name" value="N-FG_amidohydro"/>
</dbReference>
<dbReference type="NCBIfam" id="TIGR02017">
    <property type="entry name" value="hutG_amidohyd"/>
    <property type="match status" value="1"/>
</dbReference>
<dbReference type="Gene3D" id="3.40.630.40">
    <property type="entry name" value="Zn-dependent exopeptidases"/>
    <property type="match status" value="1"/>
</dbReference>
<dbReference type="Proteomes" id="UP000307430">
    <property type="component" value="Unassembled WGS sequence"/>
</dbReference>
<evidence type="ECO:0000313" key="1">
    <source>
        <dbReference type="EMBL" id="TLV22939.1"/>
    </source>
</evidence>
<dbReference type="EMBL" id="VCHQ01000003">
    <property type="protein sequence ID" value="TLV22939.1"/>
    <property type="molecule type" value="Genomic_DNA"/>
</dbReference>
<dbReference type="AlphaFoldDB" id="A0A5R9LN53"/>
<comment type="caution">
    <text evidence="1">The sequence shown here is derived from an EMBL/GenBank/DDBJ whole genome shotgun (WGS) entry which is preliminary data.</text>
</comment>
<dbReference type="SUPFAM" id="SSF53187">
    <property type="entry name" value="Zn-dependent exopeptidases"/>
    <property type="match status" value="1"/>
</dbReference>
<sequence length="267" mass="30181">MIKAFDLRQGNLPLLVSMPHAGTLLTPEVSRGLTPRAQRLEDTDWHIPLLYQTIADMGASTLCARYSRYVVDLNRPADDKPLYSTATTGLFTDIFFDGEALFHPGDEPDEATKAAILENVWRPYHQALADELARLREKFGYALLWDAHSIKSVVPRLFEGRLPDLNFGTADGLSCALPLSDALLASCDRFPHYSRVLNGRFKGGYITRHYGDPDNHIHAVQLEMAQCCYMDEESFAYMPEKAGQMQRVLETLLNTALQWGREQYKAR</sequence>
<dbReference type="Pfam" id="PF05013">
    <property type="entry name" value="FGase"/>
    <property type="match status" value="1"/>
</dbReference>
<dbReference type="EC" id="3.5.1.68" evidence="1"/>
<accession>A0A5R9LN53</accession>
<dbReference type="RefSeq" id="WP_138358719.1">
    <property type="nucleotide sequence ID" value="NZ_VCHQ01000003.1"/>
</dbReference>
<keyword evidence="2" id="KW-1185">Reference proteome</keyword>